<keyword evidence="3" id="KW-1185">Reference proteome</keyword>
<dbReference type="PANTHER" id="PTHR21166">
    <property type="entry name" value="CELL DIVISION CONTROL PROTEIN 24 OB DOMAIN-CONTAINING PROTEIN-RELATED"/>
    <property type="match status" value="1"/>
</dbReference>
<dbReference type="OrthoDB" id="3248508at2759"/>
<dbReference type="GO" id="GO:0003697">
    <property type="term" value="F:single-stranded DNA binding"/>
    <property type="evidence" value="ECO:0007669"/>
    <property type="project" value="TreeGrafter"/>
</dbReference>
<dbReference type="Gene3D" id="2.40.50.140">
    <property type="entry name" value="Nucleic acid-binding proteins"/>
    <property type="match status" value="1"/>
</dbReference>
<organism evidence="2 3">
    <name type="scientific">Glarea lozoyensis (strain ATCC 74030 / MF5533)</name>
    <dbReference type="NCBI Taxonomy" id="1104152"/>
    <lineage>
        <taxon>Eukaryota</taxon>
        <taxon>Fungi</taxon>
        <taxon>Dikarya</taxon>
        <taxon>Ascomycota</taxon>
        <taxon>Pezizomycotina</taxon>
        <taxon>Leotiomycetes</taxon>
        <taxon>Helotiales</taxon>
        <taxon>Helotiaceae</taxon>
        <taxon>Glarea</taxon>
    </lineage>
</organism>
<dbReference type="InterPro" id="IPR052469">
    <property type="entry name" value="MEIOB"/>
</dbReference>
<dbReference type="PANTHER" id="PTHR21166:SF2">
    <property type="entry name" value="CELL DIVISION CONTROL PROTEIN 24 OB DOMAIN-CONTAINING PROTEIN-RELATED"/>
    <property type="match status" value="1"/>
</dbReference>
<dbReference type="Proteomes" id="UP000005446">
    <property type="component" value="Unassembled WGS sequence"/>
</dbReference>
<accession>H0EMI2</accession>
<gene>
    <name evidence="2" type="ORF">M7I_3819</name>
</gene>
<feature type="region of interest" description="Disordered" evidence="1">
    <location>
        <begin position="1"/>
        <end position="39"/>
    </location>
</feature>
<evidence type="ECO:0000313" key="3">
    <source>
        <dbReference type="Proteomes" id="UP000005446"/>
    </source>
</evidence>
<evidence type="ECO:0000313" key="2">
    <source>
        <dbReference type="EMBL" id="EHL00322.1"/>
    </source>
</evidence>
<dbReference type="InParanoid" id="H0EMI2"/>
<name>H0EMI2_GLAL7</name>
<dbReference type="InterPro" id="IPR012340">
    <property type="entry name" value="NA-bd_OB-fold"/>
</dbReference>
<dbReference type="HOGENOM" id="CLU_039318_0_0_1"/>
<protein>
    <recommendedName>
        <fullName evidence="4">Nucleic acid-binding protein</fullName>
    </recommendedName>
</protein>
<evidence type="ECO:0000256" key="1">
    <source>
        <dbReference type="SAM" id="MobiDB-lite"/>
    </source>
</evidence>
<feature type="compositionally biased region" description="Polar residues" evidence="1">
    <location>
        <begin position="1"/>
        <end position="29"/>
    </location>
</feature>
<dbReference type="GO" id="GO:0008310">
    <property type="term" value="F:single-stranded DNA 3'-5' DNA exonuclease activity"/>
    <property type="evidence" value="ECO:0007669"/>
    <property type="project" value="TreeGrafter"/>
</dbReference>
<comment type="caution">
    <text evidence="2">The sequence shown here is derived from an EMBL/GenBank/DDBJ whole genome shotgun (WGS) entry which is preliminary data.</text>
</comment>
<reference evidence="2 3" key="1">
    <citation type="journal article" date="2012" name="Eukaryot. Cell">
        <title>Genome sequence of the fungus Glarea lozoyensis: the first genome sequence of a species from the Helotiaceae family.</title>
        <authorList>
            <person name="Youssar L."/>
            <person name="Gruening B.A."/>
            <person name="Erxleben A."/>
            <person name="Guenther S."/>
            <person name="Huettel W."/>
        </authorList>
    </citation>
    <scope>NUCLEOTIDE SEQUENCE [LARGE SCALE GENOMIC DNA]</scope>
    <source>
        <strain evidence="3">ATCC 74030 / MF5533</strain>
    </source>
</reference>
<dbReference type="SUPFAM" id="SSF50249">
    <property type="entry name" value="Nucleic acid-binding proteins"/>
    <property type="match status" value="1"/>
</dbReference>
<dbReference type="GO" id="GO:0000712">
    <property type="term" value="P:resolution of meiotic recombination intermediates"/>
    <property type="evidence" value="ECO:0007669"/>
    <property type="project" value="TreeGrafter"/>
</dbReference>
<sequence length="327" mass="35671">MPSSYPTIQSFYQPELPASTSIPEPTSSQPSPPGDGFTESELLAAQDPLTRPWNPTREYTQLTISSLVPGPLPVKLYFAQTPYTLTLGLLLTIWTSFISEPSKNPTHNTPGVSLYANIFPGRVTSDHILIHTSESSPSICRAPLNYVKSQSLTGLMTLASYLAGGHDGVSGVKILVCVKSIGAEKKLARKQGGENILRDITLFDHTAEIRLTIWNELLPSIKSWKPNHTILLLSNPGFRVTPAGKGSLGLTKATMVEIDPEFADAGWLRDYAGRVRQKESLCLGFPEGVWDVEAAEGGVNRMFFTVGELDVWYLLSYVLFSGDADDG</sequence>
<dbReference type="AlphaFoldDB" id="H0EMI2"/>
<evidence type="ECO:0008006" key="4">
    <source>
        <dbReference type="Google" id="ProtNLM"/>
    </source>
</evidence>
<proteinExistence type="predicted"/>
<dbReference type="EMBL" id="AGUE01000089">
    <property type="protein sequence ID" value="EHL00322.1"/>
    <property type="molecule type" value="Genomic_DNA"/>
</dbReference>